<gene>
    <name evidence="4" type="primary">LOC108901673</name>
</gene>
<dbReference type="KEGG" id="lcf:108901673"/>
<dbReference type="InterPro" id="IPR001315">
    <property type="entry name" value="CARD"/>
</dbReference>
<dbReference type="SUPFAM" id="SSF47986">
    <property type="entry name" value="DEATH domain"/>
    <property type="match status" value="1"/>
</dbReference>
<dbReference type="GO" id="GO:0042981">
    <property type="term" value="P:regulation of apoptotic process"/>
    <property type="evidence" value="ECO:0007669"/>
    <property type="project" value="InterPro"/>
</dbReference>
<sequence length="172" mass="18841">MLPIIKEELKLLFWVSSNTGADGENKRENKRKGDGAERGRAGSGPSGTADVPAGTLNIPARTPDDPARTPNVQVWTPSPSWKNVPADDVLMSIRKEFIERVSEPVLDKLLDNLLPWRVITDSEVESVKGLSRGKKAREVIDMVRIKGPRASSALLVALCKEDPCVSTELKLM</sequence>
<evidence type="ECO:0000256" key="1">
    <source>
        <dbReference type="SAM" id="MobiDB-lite"/>
    </source>
</evidence>
<dbReference type="Pfam" id="PF00619">
    <property type="entry name" value="CARD"/>
    <property type="match status" value="1"/>
</dbReference>
<feature type="domain" description="CARD" evidence="2">
    <location>
        <begin position="82"/>
        <end position="172"/>
    </location>
</feature>
<evidence type="ECO:0000313" key="4">
    <source>
        <dbReference type="RefSeq" id="XP_018558755.1"/>
    </source>
</evidence>
<evidence type="ECO:0000259" key="2">
    <source>
        <dbReference type="PROSITE" id="PS50209"/>
    </source>
</evidence>
<organism evidence="3 4">
    <name type="scientific">Lates calcarifer</name>
    <name type="common">Barramundi</name>
    <name type="synonym">Holocentrus calcarifer</name>
    <dbReference type="NCBI Taxonomy" id="8187"/>
    <lineage>
        <taxon>Eukaryota</taxon>
        <taxon>Metazoa</taxon>
        <taxon>Chordata</taxon>
        <taxon>Craniata</taxon>
        <taxon>Vertebrata</taxon>
        <taxon>Euteleostomi</taxon>
        <taxon>Actinopterygii</taxon>
        <taxon>Neopterygii</taxon>
        <taxon>Teleostei</taxon>
        <taxon>Neoteleostei</taxon>
        <taxon>Acanthomorphata</taxon>
        <taxon>Carangaria</taxon>
        <taxon>Carangaria incertae sedis</taxon>
        <taxon>Centropomidae</taxon>
        <taxon>Lates</taxon>
    </lineage>
</organism>
<dbReference type="GeneID" id="108901673"/>
<dbReference type="InterPro" id="IPR011029">
    <property type="entry name" value="DEATH-like_dom_sf"/>
</dbReference>
<dbReference type="RefSeq" id="XP_018558755.1">
    <property type="nucleotide sequence ID" value="XM_018703239.2"/>
</dbReference>
<reference evidence="4" key="1">
    <citation type="submission" date="2025-08" db="UniProtKB">
        <authorList>
            <consortium name="RefSeq"/>
        </authorList>
    </citation>
    <scope>IDENTIFICATION</scope>
    <source>
        <tissue evidence="4">Brain</tissue>
    </source>
</reference>
<proteinExistence type="predicted"/>
<dbReference type="AlphaFoldDB" id="A0AAJ7QKQ0"/>
<feature type="compositionally biased region" description="Basic and acidic residues" evidence="1">
    <location>
        <begin position="23"/>
        <end position="40"/>
    </location>
</feature>
<feature type="region of interest" description="Disordered" evidence="1">
    <location>
        <begin position="19"/>
        <end position="78"/>
    </location>
</feature>
<evidence type="ECO:0000313" key="3">
    <source>
        <dbReference type="Proteomes" id="UP000694890"/>
    </source>
</evidence>
<dbReference type="Gene3D" id="1.10.533.10">
    <property type="entry name" value="Death Domain, Fas"/>
    <property type="match status" value="1"/>
</dbReference>
<protein>
    <submittedName>
        <fullName evidence="4">Caspase-1-like</fullName>
    </submittedName>
</protein>
<dbReference type="PROSITE" id="PS50209">
    <property type="entry name" value="CARD"/>
    <property type="match status" value="1"/>
</dbReference>
<accession>A0AAJ7QKQ0</accession>
<dbReference type="Proteomes" id="UP000694890">
    <property type="component" value="Unplaced"/>
</dbReference>
<name>A0AAJ7QKQ0_LATCA</name>